<accession>A0A843X3S7</accession>
<dbReference type="Proteomes" id="UP000652761">
    <property type="component" value="Unassembled WGS sequence"/>
</dbReference>
<name>A0A843X3S7_COLES</name>
<sequence>MKASFIYDELAISELPRPSSETRRRPSSLAERLATTPPSSIQSPLPLLSLAIGEQSSSDVDGDDHETLYMIYVKS</sequence>
<proteinExistence type="predicted"/>
<dbReference type="EMBL" id="NMUH01004643">
    <property type="protein sequence ID" value="MQM10330.1"/>
    <property type="molecule type" value="Genomic_DNA"/>
</dbReference>
<comment type="caution">
    <text evidence="2">The sequence shown here is derived from an EMBL/GenBank/DDBJ whole genome shotgun (WGS) entry which is preliminary data.</text>
</comment>
<keyword evidence="3" id="KW-1185">Reference proteome</keyword>
<reference evidence="2" key="1">
    <citation type="submission" date="2017-07" db="EMBL/GenBank/DDBJ databases">
        <title>Taro Niue Genome Assembly and Annotation.</title>
        <authorList>
            <person name="Atibalentja N."/>
            <person name="Keating K."/>
            <person name="Fields C.J."/>
        </authorList>
    </citation>
    <scope>NUCLEOTIDE SEQUENCE</scope>
    <source>
        <strain evidence="2">Niue_2</strain>
        <tissue evidence="2">Leaf</tissue>
    </source>
</reference>
<evidence type="ECO:0000313" key="2">
    <source>
        <dbReference type="EMBL" id="MQM10330.1"/>
    </source>
</evidence>
<feature type="compositionally biased region" description="Low complexity" evidence="1">
    <location>
        <begin position="37"/>
        <end position="46"/>
    </location>
</feature>
<organism evidence="2 3">
    <name type="scientific">Colocasia esculenta</name>
    <name type="common">Wild taro</name>
    <name type="synonym">Arum esculentum</name>
    <dbReference type="NCBI Taxonomy" id="4460"/>
    <lineage>
        <taxon>Eukaryota</taxon>
        <taxon>Viridiplantae</taxon>
        <taxon>Streptophyta</taxon>
        <taxon>Embryophyta</taxon>
        <taxon>Tracheophyta</taxon>
        <taxon>Spermatophyta</taxon>
        <taxon>Magnoliopsida</taxon>
        <taxon>Liliopsida</taxon>
        <taxon>Araceae</taxon>
        <taxon>Aroideae</taxon>
        <taxon>Colocasieae</taxon>
        <taxon>Colocasia</taxon>
    </lineage>
</organism>
<evidence type="ECO:0000256" key="1">
    <source>
        <dbReference type="SAM" id="MobiDB-lite"/>
    </source>
</evidence>
<dbReference type="AlphaFoldDB" id="A0A843X3S7"/>
<gene>
    <name evidence="2" type="ORF">Taro_043222</name>
</gene>
<evidence type="ECO:0000313" key="3">
    <source>
        <dbReference type="Proteomes" id="UP000652761"/>
    </source>
</evidence>
<feature type="region of interest" description="Disordered" evidence="1">
    <location>
        <begin position="16"/>
        <end position="46"/>
    </location>
</feature>
<protein>
    <submittedName>
        <fullName evidence="2">Uncharacterized protein</fullName>
    </submittedName>
</protein>